<comment type="caution">
    <text evidence="2">The sequence shown here is derived from an EMBL/GenBank/DDBJ whole genome shotgun (WGS) entry which is preliminary data.</text>
</comment>
<name>A0A2A2ZB95_MYCAV</name>
<accession>A0A2A2ZB95</accession>
<protein>
    <submittedName>
        <fullName evidence="2">Uncharacterized protein</fullName>
    </submittedName>
</protein>
<sequence>MTEHHNRIAVQDQISEIVHAEDTDEHYDRYWSDRVAERIVEKLDLPQHDDATRPAPGDAAVPHPDVEVEDVDEWRYFRRGSAAVDVAHDGDPIEVARYAGDPAGVEDLIACLQAARQFALAAASPSEGGGQG</sequence>
<evidence type="ECO:0000313" key="3">
    <source>
        <dbReference type="Proteomes" id="UP000217768"/>
    </source>
</evidence>
<dbReference type="RefSeq" id="WP_095795259.1">
    <property type="nucleotide sequence ID" value="NZ_NSFD01000056.1"/>
</dbReference>
<organism evidence="2 3">
    <name type="scientific">Mycobacterium avium</name>
    <dbReference type="NCBI Taxonomy" id="1764"/>
    <lineage>
        <taxon>Bacteria</taxon>
        <taxon>Bacillati</taxon>
        <taxon>Actinomycetota</taxon>
        <taxon>Actinomycetes</taxon>
        <taxon>Mycobacteriales</taxon>
        <taxon>Mycobacteriaceae</taxon>
        <taxon>Mycobacterium</taxon>
        <taxon>Mycobacterium avium complex (MAC)</taxon>
    </lineage>
</organism>
<evidence type="ECO:0000313" key="2">
    <source>
        <dbReference type="EMBL" id="PBA23729.1"/>
    </source>
</evidence>
<dbReference type="Proteomes" id="UP000217768">
    <property type="component" value="Unassembled WGS sequence"/>
</dbReference>
<proteinExistence type="predicted"/>
<dbReference type="EMBL" id="NSFD01000056">
    <property type="protein sequence ID" value="PBA23729.1"/>
    <property type="molecule type" value="Genomic_DNA"/>
</dbReference>
<dbReference type="AlphaFoldDB" id="A0A2A2ZB95"/>
<evidence type="ECO:0000256" key="1">
    <source>
        <dbReference type="SAM" id="MobiDB-lite"/>
    </source>
</evidence>
<feature type="region of interest" description="Disordered" evidence="1">
    <location>
        <begin position="44"/>
        <end position="66"/>
    </location>
</feature>
<gene>
    <name evidence="2" type="ORF">CKJ66_26990</name>
</gene>
<reference evidence="2 3" key="1">
    <citation type="submission" date="2017-08" db="EMBL/GenBank/DDBJ databases">
        <title>Phylogenetic analysis of Mycobacterium avium complex whole genomes.</title>
        <authorList>
            <person name="Caverly L.J."/>
            <person name="Spilker T."/>
            <person name="Lipuma J."/>
        </authorList>
    </citation>
    <scope>NUCLEOTIDE SEQUENCE [LARGE SCALE GENOMIC DNA]</scope>
    <source>
        <strain evidence="2 3">FLAC0165</strain>
    </source>
</reference>